<evidence type="ECO:0000256" key="5">
    <source>
        <dbReference type="ARBA" id="ARBA00022777"/>
    </source>
</evidence>
<protein>
    <recommendedName>
        <fullName evidence="2">histidine kinase</fullName>
        <ecNumber evidence="2">2.7.13.3</ecNumber>
    </recommendedName>
</protein>
<dbReference type="SUPFAM" id="SSF55874">
    <property type="entry name" value="ATPase domain of HSP90 chaperone/DNA topoisomerase II/histidine kinase"/>
    <property type="match status" value="1"/>
</dbReference>
<evidence type="ECO:0000313" key="10">
    <source>
        <dbReference type="EMBL" id="PSG87007.1"/>
    </source>
</evidence>
<name>A0A2T1N600_9FLAO</name>
<dbReference type="Gene3D" id="3.30.565.10">
    <property type="entry name" value="Histidine kinase-like ATPase, C-terminal domain"/>
    <property type="match status" value="1"/>
</dbReference>
<dbReference type="GO" id="GO:0000155">
    <property type="term" value="F:phosphorelay sensor kinase activity"/>
    <property type="evidence" value="ECO:0007669"/>
    <property type="project" value="InterPro"/>
</dbReference>
<dbReference type="InterPro" id="IPR004358">
    <property type="entry name" value="Sig_transdc_His_kin-like_C"/>
</dbReference>
<dbReference type="SMART" id="SM00387">
    <property type="entry name" value="HATPase_c"/>
    <property type="match status" value="1"/>
</dbReference>
<dbReference type="InterPro" id="IPR011990">
    <property type="entry name" value="TPR-like_helical_dom_sf"/>
</dbReference>
<dbReference type="Pfam" id="PF02518">
    <property type="entry name" value="HATPase_c"/>
    <property type="match status" value="1"/>
</dbReference>
<sequence>MKIAFLYCVAIMFFLVSFCVNAQNEPLKKTASFYLNKAKKLSQNQRDSVFYYLDKSYALAVQNNNDSLKLLALHNKVQIYYQYKMFKEACKFNGRLDSIAKKLNDTLAMYNAEINYGRLENALDNSHTSTEYYKKALALALEIKNNKKVLIAYGNIGNNYMYEAQYKLAETFFLDCMSIIESLNKKETNDNILNVAMVHVNLVFIYTELNNKEKALEYLDKTDQVYNGRYFKGRFEINELKGLTYAHFKDYNKAIYYFKKQLEISKGRKDKTAIEHSLLNLAELHVSVEEYEKACSYFNAYEASHSANNSEDEILSDNAQIYQIALNSYKGANQYQKALKYAELLNKTLDTLHKIEVTNTFAEYGKKYQTEKKIQENELLKKENEIKVLEVQQQKKARNYLILLSILGLVALGATYSRFKAKKKTANLLAEQNTIINQQKEELEKSNANKQKLFGIIAHDLVNPFNAILGYTNLLDEDYNNFTDTERKEFISTINKYANNNYNLTRTLLDWAKVQQDKLVVNKTQVNCKDIVENALRPYLVMADKKEIKIVTNVPNDITINADQNMMQTVIGNLFVNAIKFTPEGGTITFNLEKLSDGTISLEIEDNGIGMTQEQLNNIFDITKVASIKGTNQEKGHGLGLILCKELMELQKGTLQIFSQLNKGSKAVVTI</sequence>
<keyword evidence="7" id="KW-0175">Coiled coil</keyword>
<evidence type="ECO:0000256" key="8">
    <source>
        <dbReference type="SAM" id="SignalP"/>
    </source>
</evidence>
<evidence type="ECO:0000256" key="3">
    <source>
        <dbReference type="ARBA" id="ARBA00022553"/>
    </source>
</evidence>
<feature type="coiled-coil region" evidence="7">
    <location>
        <begin position="365"/>
        <end position="392"/>
    </location>
</feature>
<dbReference type="InterPro" id="IPR036890">
    <property type="entry name" value="HATPase_C_sf"/>
</dbReference>
<evidence type="ECO:0000259" key="9">
    <source>
        <dbReference type="PROSITE" id="PS50109"/>
    </source>
</evidence>
<evidence type="ECO:0000313" key="11">
    <source>
        <dbReference type="Proteomes" id="UP000238430"/>
    </source>
</evidence>
<keyword evidence="6" id="KW-0902">Two-component regulatory system</keyword>
<comment type="caution">
    <text evidence="10">The sequence shown here is derived from an EMBL/GenBank/DDBJ whole genome shotgun (WGS) entry which is preliminary data.</text>
</comment>
<evidence type="ECO:0000256" key="4">
    <source>
        <dbReference type="ARBA" id="ARBA00022679"/>
    </source>
</evidence>
<keyword evidence="3" id="KW-0597">Phosphoprotein</keyword>
<evidence type="ECO:0000256" key="7">
    <source>
        <dbReference type="SAM" id="Coils"/>
    </source>
</evidence>
<dbReference type="InterPro" id="IPR005467">
    <property type="entry name" value="His_kinase_dom"/>
</dbReference>
<organism evidence="10 11">
    <name type="scientific">Mesoflavibacter zeaxanthinifaciens subsp. sabulilitoris</name>
    <dbReference type="NCBI Taxonomy" id="1520893"/>
    <lineage>
        <taxon>Bacteria</taxon>
        <taxon>Pseudomonadati</taxon>
        <taxon>Bacteroidota</taxon>
        <taxon>Flavobacteriia</taxon>
        <taxon>Flavobacteriales</taxon>
        <taxon>Flavobacteriaceae</taxon>
        <taxon>Mesoflavibacter</taxon>
    </lineage>
</organism>
<dbReference type="EC" id="2.7.13.3" evidence="2"/>
<feature type="signal peptide" evidence="8">
    <location>
        <begin position="1"/>
        <end position="22"/>
    </location>
</feature>
<dbReference type="InterPro" id="IPR003661">
    <property type="entry name" value="HisK_dim/P_dom"/>
</dbReference>
<evidence type="ECO:0000256" key="1">
    <source>
        <dbReference type="ARBA" id="ARBA00000085"/>
    </source>
</evidence>
<dbReference type="EMBL" id="PXOT01000027">
    <property type="protein sequence ID" value="PSG87007.1"/>
    <property type="molecule type" value="Genomic_DNA"/>
</dbReference>
<dbReference type="PANTHER" id="PTHR43711">
    <property type="entry name" value="TWO-COMPONENT HISTIDINE KINASE"/>
    <property type="match status" value="1"/>
</dbReference>
<accession>A0A2T1N600</accession>
<dbReference type="Pfam" id="PF00512">
    <property type="entry name" value="HisKA"/>
    <property type="match status" value="1"/>
</dbReference>
<keyword evidence="5" id="KW-0418">Kinase</keyword>
<dbReference type="OrthoDB" id="9781208at2"/>
<dbReference type="Gene3D" id="1.10.287.130">
    <property type="match status" value="1"/>
</dbReference>
<gene>
    <name evidence="10" type="ORF">C7H61_12920</name>
</gene>
<dbReference type="PROSITE" id="PS50109">
    <property type="entry name" value="HIS_KIN"/>
    <property type="match status" value="1"/>
</dbReference>
<dbReference type="PRINTS" id="PR00344">
    <property type="entry name" value="BCTRLSENSOR"/>
</dbReference>
<keyword evidence="8" id="KW-0732">Signal</keyword>
<dbReference type="InterPro" id="IPR003594">
    <property type="entry name" value="HATPase_dom"/>
</dbReference>
<dbReference type="SUPFAM" id="SSF48452">
    <property type="entry name" value="TPR-like"/>
    <property type="match status" value="2"/>
</dbReference>
<dbReference type="PANTHER" id="PTHR43711:SF31">
    <property type="entry name" value="HISTIDINE KINASE"/>
    <property type="match status" value="1"/>
</dbReference>
<dbReference type="RefSeq" id="WP_106680385.1">
    <property type="nucleotide sequence ID" value="NZ_JACHWV010000002.1"/>
</dbReference>
<dbReference type="InterPro" id="IPR050736">
    <property type="entry name" value="Sensor_HK_Regulatory"/>
</dbReference>
<evidence type="ECO:0000256" key="6">
    <source>
        <dbReference type="ARBA" id="ARBA00023012"/>
    </source>
</evidence>
<evidence type="ECO:0000256" key="2">
    <source>
        <dbReference type="ARBA" id="ARBA00012438"/>
    </source>
</evidence>
<dbReference type="Proteomes" id="UP000238430">
    <property type="component" value="Unassembled WGS sequence"/>
</dbReference>
<dbReference type="Gene3D" id="1.25.40.10">
    <property type="entry name" value="Tetratricopeptide repeat domain"/>
    <property type="match status" value="2"/>
</dbReference>
<dbReference type="SMART" id="SM00388">
    <property type="entry name" value="HisKA"/>
    <property type="match status" value="1"/>
</dbReference>
<comment type="catalytic activity">
    <reaction evidence="1">
        <text>ATP + protein L-histidine = ADP + protein N-phospho-L-histidine.</text>
        <dbReference type="EC" id="2.7.13.3"/>
    </reaction>
</comment>
<dbReference type="AlphaFoldDB" id="A0A2T1N600"/>
<feature type="chain" id="PRO_5015598532" description="histidine kinase" evidence="8">
    <location>
        <begin position="23"/>
        <end position="671"/>
    </location>
</feature>
<dbReference type="SUPFAM" id="SSF47384">
    <property type="entry name" value="Homodimeric domain of signal transducing histidine kinase"/>
    <property type="match status" value="1"/>
</dbReference>
<feature type="domain" description="Histidine kinase" evidence="9">
    <location>
        <begin position="456"/>
        <end position="671"/>
    </location>
</feature>
<dbReference type="InterPro" id="IPR036097">
    <property type="entry name" value="HisK_dim/P_sf"/>
</dbReference>
<reference evidence="10 11" key="1">
    <citation type="submission" date="2018-03" db="EMBL/GenBank/DDBJ databases">
        <title>Mesoflavibacter sp. HG37 and Mesoflavibacter sp. HG96 sp.nov., two marine bacteria isolated from seawater of Western Pacific Ocean.</title>
        <authorList>
            <person name="Cheng H."/>
            <person name="Wu Y.-H."/>
            <person name="Guo L.-L."/>
            <person name="Xu X.-W."/>
        </authorList>
    </citation>
    <scope>NUCLEOTIDE SEQUENCE [LARGE SCALE GENOMIC DNA]</scope>
    <source>
        <strain evidence="10 11">KCTC 42117</strain>
    </source>
</reference>
<keyword evidence="11" id="KW-1185">Reference proteome</keyword>
<keyword evidence="4" id="KW-0808">Transferase</keyword>
<dbReference type="CDD" id="cd00082">
    <property type="entry name" value="HisKA"/>
    <property type="match status" value="1"/>
</dbReference>
<proteinExistence type="predicted"/>